<dbReference type="PROSITE" id="PS50097">
    <property type="entry name" value="BTB"/>
    <property type="match status" value="1"/>
</dbReference>
<proteinExistence type="predicted"/>
<evidence type="ECO:0000313" key="2">
    <source>
        <dbReference type="EMBL" id="TEB30554.1"/>
    </source>
</evidence>
<sequence length="312" mass="35491">MSLIRSNIWLADGNIVIQADGVQFKVHQGYLARLSTIFSDAFSMPQPRDGAQLRVDGCHVLHLQDSAQDLAVVLSEIYDRIGRKYEIQHIFKEGGSRLRAEFPNTLWELSRFESQAGWLGIDVEEAEGTKVLFRIVNFCTARSDIEELTPILPIAYYRANLRSIETILAGEPRLDDSPSVPLSPKAQRTTLLGRHRLLERYGEFFAWVDSIGQFGSPFDWTPHTPQCSRMILNLTKAVWKPKLRLIFMLRTWDEVERQLQAELGMMLELKSLLCDACYGGARKTRVDARQRLGNDLPGLFGFQSWAALHKVA</sequence>
<accession>A0A4Y7T9C0</accession>
<protein>
    <recommendedName>
        <fullName evidence="1">BTB domain-containing protein</fullName>
    </recommendedName>
</protein>
<reference evidence="2 3" key="1">
    <citation type="journal article" date="2019" name="Nat. Ecol. Evol.">
        <title>Megaphylogeny resolves global patterns of mushroom evolution.</title>
        <authorList>
            <person name="Varga T."/>
            <person name="Krizsan K."/>
            <person name="Foldi C."/>
            <person name="Dima B."/>
            <person name="Sanchez-Garcia M."/>
            <person name="Sanchez-Ramirez S."/>
            <person name="Szollosi G.J."/>
            <person name="Szarkandi J.G."/>
            <person name="Papp V."/>
            <person name="Albert L."/>
            <person name="Andreopoulos W."/>
            <person name="Angelini C."/>
            <person name="Antonin V."/>
            <person name="Barry K.W."/>
            <person name="Bougher N.L."/>
            <person name="Buchanan P."/>
            <person name="Buyck B."/>
            <person name="Bense V."/>
            <person name="Catcheside P."/>
            <person name="Chovatia M."/>
            <person name="Cooper J."/>
            <person name="Damon W."/>
            <person name="Desjardin D."/>
            <person name="Finy P."/>
            <person name="Geml J."/>
            <person name="Haridas S."/>
            <person name="Hughes K."/>
            <person name="Justo A."/>
            <person name="Karasinski D."/>
            <person name="Kautmanova I."/>
            <person name="Kiss B."/>
            <person name="Kocsube S."/>
            <person name="Kotiranta H."/>
            <person name="LaButti K.M."/>
            <person name="Lechner B.E."/>
            <person name="Liimatainen K."/>
            <person name="Lipzen A."/>
            <person name="Lukacs Z."/>
            <person name="Mihaltcheva S."/>
            <person name="Morgado L.N."/>
            <person name="Niskanen T."/>
            <person name="Noordeloos M.E."/>
            <person name="Ohm R.A."/>
            <person name="Ortiz-Santana B."/>
            <person name="Ovrebo C."/>
            <person name="Racz N."/>
            <person name="Riley R."/>
            <person name="Savchenko A."/>
            <person name="Shiryaev A."/>
            <person name="Soop K."/>
            <person name="Spirin V."/>
            <person name="Szebenyi C."/>
            <person name="Tomsovsky M."/>
            <person name="Tulloss R.E."/>
            <person name="Uehling J."/>
            <person name="Grigoriev I.V."/>
            <person name="Vagvolgyi C."/>
            <person name="Papp T."/>
            <person name="Martin F.M."/>
            <person name="Miettinen O."/>
            <person name="Hibbett D.S."/>
            <person name="Nagy L.G."/>
        </authorList>
    </citation>
    <scope>NUCLEOTIDE SEQUENCE [LARGE SCALE GENOMIC DNA]</scope>
    <source>
        <strain evidence="2 3">FP101781</strain>
    </source>
</reference>
<dbReference type="Proteomes" id="UP000298030">
    <property type="component" value="Unassembled WGS sequence"/>
</dbReference>
<evidence type="ECO:0000259" key="1">
    <source>
        <dbReference type="PROSITE" id="PS50097"/>
    </source>
</evidence>
<evidence type="ECO:0000313" key="3">
    <source>
        <dbReference type="Proteomes" id="UP000298030"/>
    </source>
</evidence>
<feature type="domain" description="BTB" evidence="1">
    <location>
        <begin position="13"/>
        <end position="79"/>
    </location>
</feature>
<dbReference type="AlphaFoldDB" id="A0A4Y7T9C0"/>
<dbReference type="OrthoDB" id="3217871at2759"/>
<keyword evidence="3" id="KW-1185">Reference proteome</keyword>
<dbReference type="EMBL" id="QPFP01000022">
    <property type="protein sequence ID" value="TEB30554.1"/>
    <property type="molecule type" value="Genomic_DNA"/>
</dbReference>
<dbReference type="InterPro" id="IPR000210">
    <property type="entry name" value="BTB/POZ_dom"/>
</dbReference>
<organism evidence="2 3">
    <name type="scientific">Coprinellus micaceus</name>
    <name type="common">Glistening ink-cap mushroom</name>
    <name type="synonym">Coprinus micaceus</name>
    <dbReference type="NCBI Taxonomy" id="71717"/>
    <lineage>
        <taxon>Eukaryota</taxon>
        <taxon>Fungi</taxon>
        <taxon>Dikarya</taxon>
        <taxon>Basidiomycota</taxon>
        <taxon>Agaricomycotina</taxon>
        <taxon>Agaricomycetes</taxon>
        <taxon>Agaricomycetidae</taxon>
        <taxon>Agaricales</taxon>
        <taxon>Agaricineae</taxon>
        <taxon>Psathyrellaceae</taxon>
        <taxon>Coprinellus</taxon>
    </lineage>
</organism>
<name>A0A4Y7T9C0_COPMI</name>
<gene>
    <name evidence="2" type="ORF">FA13DRAFT_1774702</name>
</gene>
<comment type="caution">
    <text evidence="2">The sequence shown here is derived from an EMBL/GenBank/DDBJ whole genome shotgun (WGS) entry which is preliminary data.</text>
</comment>